<feature type="domain" description="ChlI/MoxR AAA lid" evidence="3">
    <location>
        <begin position="280"/>
        <end position="334"/>
    </location>
</feature>
<name>A0A8K0TDC8_9PEZI</name>
<comment type="pathway">
    <text evidence="2">Porphyrin-containing compound metabolism.</text>
</comment>
<gene>
    <name evidence="4" type="ORF">B0T11DRAFT_328585</name>
</gene>
<keyword evidence="5" id="KW-1185">Reference proteome</keyword>
<sequence length="375" mass="40263">MADDNLLSKVHGLSDLELAALLCLMNREHCLVSTPPEALDELTDELQLIAAKTFGLRPAVVHCTPQTTLDDFAVAILGASSPSAPRAPSPFAVRNSNLAADSYFTSRPGALTPLTSITTTSPTGGAASMANVIIAKNLDLAPKAVQIQALELLRTRRIFTRTSVQAAPKQFLLVAALAARSGGEARVTPHLNDFLYLAHWHDPEDGFVNLEEGYEHSVGGDAETASTESVVVRKSLSGDPVVSLDPLLSDANIATLGELGRHVQIDVDVVRYQMNIISHMRIHRAVGGGISPTATQHFDQLVKSLAPLHGIDYVTPALVALALKKVYLHRIQMVSVDQERSMQWGSRADVVKAYLGDFSPEDVMDDVLDTVSAPL</sequence>
<reference evidence="4" key="1">
    <citation type="journal article" date="2021" name="Nat. Commun.">
        <title>Genetic determinants of endophytism in the Arabidopsis root mycobiome.</title>
        <authorList>
            <person name="Mesny F."/>
            <person name="Miyauchi S."/>
            <person name="Thiergart T."/>
            <person name="Pickel B."/>
            <person name="Atanasova L."/>
            <person name="Karlsson M."/>
            <person name="Huettel B."/>
            <person name="Barry K.W."/>
            <person name="Haridas S."/>
            <person name="Chen C."/>
            <person name="Bauer D."/>
            <person name="Andreopoulos W."/>
            <person name="Pangilinan J."/>
            <person name="LaButti K."/>
            <person name="Riley R."/>
            <person name="Lipzen A."/>
            <person name="Clum A."/>
            <person name="Drula E."/>
            <person name="Henrissat B."/>
            <person name="Kohler A."/>
            <person name="Grigoriev I.V."/>
            <person name="Martin F.M."/>
            <person name="Hacquard S."/>
        </authorList>
    </citation>
    <scope>NUCLEOTIDE SEQUENCE</scope>
    <source>
        <strain evidence="4">MPI-CAGE-AT-0016</strain>
    </source>
</reference>
<evidence type="ECO:0000256" key="1">
    <source>
        <dbReference type="ARBA" id="ARBA00012825"/>
    </source>
</evidence>
<accession>A0A8K0TDC8</accession>
<evidence type="ECO:0000313" key="4">
    <source>
        <dbReference type="EMBL" id="KAH7362524.1"/>
    </source>
</evidence>
<evidence type="ECO:0000256" key="2">
    <source>
        <dbReference type="ARBA" id="ARBA00023444"/>
    </source>
</evidence>
<dbReference type="AlphaFoldDB" id="A0A8K0TDC8"/>
<dbReference type="EC" id="6.6.1.1" evidence="1"/>
<dbReference type="PANTHER" id="PTHR11603:SF132">
    <property type="entry name" value="C2H2-TYPE DOMAIN-CONTAINING PROTEIN"/>
    <property type="match status" value="1"/>
</dbReference>
<dbReference type="GO" id="GO:0016851">
    <property type="term" value="F:magnesium chelatase activity"/>
    <property type="evidence" value="ECO:0007669"/>
    <property type="project" value="UniProtKB-EC"/>
</dbReference>
<organism evidence="4 5">
    <name type="scientific">Plectosphaerella cucumerina</name>
    <dbReference type="NCBI Taxonomy" id="40658"/>
    <lineage>
        <taxon>Eukaryota</taxon>
        <taxon>Fungi</taxon>
        <taxon>Dikarya</taxon>
        <taxon>Ascomycota</taxon>
        <taxon>Pezizomycotina</taxon>
        <taxon>Sordariomycetes</taxon>
        <taxon>Hypocreomycetidae</taxon>
        <taxon>Glomerellales</taxon>
        <taxon>Plectosphaerellaceae</taxon>
        <taxon>Plectosphaerella</taxon>
    </lineage>
</organism>
<dbReference type="Gene3D" id="1.10.8.80">
    <property type="entry name" value="Magnesium chelatase subunit I, C-Terminal domain"/>
    <property type="match status" value="1"/>
</dbReference>
<dbReference type="EMBL" id="JAGPXD010000003">
    <property type="protein sequence ID" value="KAH7362524.1"/>
    <property type="molecule type" value="Genomic_DNA"/>
</dbReference>
<proteinExistence type="predicted"/>
<dbReference type="Pfam" id="PF17863">
    <property type="entry name" value="AAA_lid_2"/>
    <property type="match status" value="1"/>
</dbReference>
<dbReference type="InterPro" id="IPR052041">
    <property type="entry name" value="Nucleic_acid_metab_PIN/TRAM"/>
</dbReference>
<evidence type="ECO:0000313" key="5">
    <source>
        <dbReference type="Proteomes" id="UP000813385"/>
    </source>
</evidence>
<comment type="caution">
    <text evidence="4">The sequence shown here is derived from an EMBL/GenBank/DDBJ whole genome shotgun (WGS) entry which is preliminary data.</text>
</comment>
<dbReference type="PANTHER" id="PTHR11603">
    <property type="entry name" value="AAA FAMILY ATPASE"/>
    <property type="match status" value="1"/>
</dbReference>
<dbReference type="OrthoDB" id="5582146at2759"/>
<dbReference type="InterPro" id="IPR041628">
    <property type="entry name" value="ChlI/MoxR_AAA_lid"/>
</dbReference>
<evidence type="ECO:0000259" key="3">
    <source>
        <dbReference type="Pfam" id="PF17863"/>
    </source>
</evidence>
<protein>
    <recommendedName>
        <fullName evidence="1">magnesium chelatase</fullName>
        <ecNumber evidence="1">6.6.1.1</ecNumber>
    </recommendedName>
</protein>
<dbReference type="Proteomes" id="UP000813385">
    <property type="component" value="Unassembled WGS sequence"/>
</dbReference>